<dbReference type="GO" id="GO:0007399">
    <property type="term" value="P:nervous system development"/>
    <property type="evidence" value="ECO:0007669"/>
    <property type="project" value="TreeGrafter"/>
</dbReference>
<dbReference type="VEuPathDB" id="VectorBase:ACUA013592"/>
<dbReference type="GO" id="GO:0005634">
    <property type="term" value="C:nucleus"/>
    <property type="evidence" value="ECO:0007669"/>
    <property type="project" value="InterPro"/>
</dbReference>
<dbReference type="EMBL" id="AXCM01005708">
    <property type="status" value="NOT_ANNOTATED_CDS"/>
    <property type="molecule type" value="Genomic_DNA"/>
</dbReference>
<reference evidence="2" key="1">
    <citation type="submission" date="2013-09" db="EMBL/GenBank/DDBJ databases">
        <title>The Genome Sequence of Anopheles culicifacies species A.</title>
        <authorList>
            <consortium name="The Broad Institute Genomics Platform"/>
            <person name="Neafsey D.E."/>
            <person name="Besansky N."/>
            <person name="Howell P."/>
            <person name="Walton C."/>
            <person name="Young S.K."/>
            <person name="Zeng Q."/>
            <person name="Gargeya S."/>
            <person name="Fitzgerald M."/>
            <person name="Haas B."/>
            <person name="Abouelleil A."/>
            <person name="Allen A.W."/>
            <person name="Alvarado L."/>
            <person name="Arachchi H.M."/>
            <person name="Berlin A.M."/>
            <person name="Chapman S.B."/>
            <person name="Gainer-Dewar J."/>
            <person name="Goldberg J."/>
            <person name="Griggs A."/>
            <person name="Gujja S."/>
            <person name="Hansen M."/>
            <person name="Howarth C."/>
            <person name="Imamovic A."/>
            <person name="Ireland A."/>
            <person name="Larimer J."/>
            <person name="McCowan C."/>
            <person name="Murphy C."/>
            <person name="Pearson M."/>
            <person name="Poon T.W."/>
            <person name="Priest M."/>
            <person name="Roberts A."/>
            <person name="Saif S."/>
            <person name="Shea T."/>
            <person name="Sisk P."/>
            <person name="Sykes S."/>
            <person name="Wortman J."/>
            <person name="Nusbaum C."/>
            <person name="Birren B."/>
        </authorList>
    </citation>
    <scope>NUCLEOTIDE SEQUENCE [LARGE SCALE GENOMIC DNA]</scope>
    <source>
        <strain evidence="2">A-37</strain>
    </source>
</reference>
<dbReference type="GO" id="GO:0000281">
    <property type="term" value="P:mitotic cytokinesis"/>
    <property type="evidence" value="ECO:0007669"/>
    <property type="project" value="TreeGrafter"/>
</dbReference>
<keyword evidence="2" id="KW-1185">Reference proteome</keyword>
<evidence type="ECO:0000313" key="1">
    <source>
        <dbReference type="EnsemblMetazoa" id="ACUA013592-PA"/>
    </source>
</evidence>
<evidence type="ECO:0000313" key="2">
    <source>
        <dbReference type="Proteomes" id="UP000075883"/>
    </source>
</evidence>
<dbReference type="GO" id="GO:2000431">
    <property type="term" value="P:regulation of cytokinesis, actomyosin contractile ring assembly"/>
    <property type="evidence" value="ECO:0007669"/>
    <property type="project" value="InterPro"/>
</dbReference>
<dbReference type="EnsemblMetazoa" id="ACUA013592-RA">
    <property type="protein sequence ID" value="ACUA013592-PA"/>
    <property type="gene ID" value="ACUA013592"/>
</dbReference>
<organism evidence="1 2">
    <name type="scientific">Anopheles culicifacies</name>
    <dbReference type="NCBI Taxonomy" id="139723"/>
    <lineage>
        <taxon>Eukaryota</taxon>
        <taxon>Metazoa</taxon>
        <taxon>Ecdysozoa</taxon>
        <taxon>Arthropoda</taxon>
        <taxon>Hexapoda</taxon>
        <taxon>Insecta</taxon>
        <taxon>Pterygota</taxon>
        <taxon>Neoptera</taxon>
        <taxon>Endopterygota</taxon>
        <taxon>Diptera</taxon>
        <taxon>Nematocera</taxon>
        <taxon>Culicoidea</taxon>
        <taxon>Culicidae</taxon>
        <taxon>Anophelinae</taxon>
        <taxon>Anopheles</taxon>
        <taxon>culicifacies species complex</taxon>
    </lineage>
</organism>
<dbReference type="Proteomes" id="UP000075883">
    <property type="component" value="Unassembled WGS sequence"/>
</dbReference>
<proteinExistence type="predicted"/>
<dbReference type="InterPro" id="IPR036420">
    <property type="entry name" value="BRCT_dom_sf"/>
</dbReference>
<dbReference type="GO" id="GO:0005096">
    <property type="term" value="F:GTPase activator activity"/>
    <property type="evidence" value="ECO:0007669"/>
    <property type="project" value="InterPro"/>
</dbReference>
<reference evidence="1" key="2">
    <citation type="submission" date="2020-05" db="UniProtKB">
        <authorList>
            <consortium name="EnsemblMetazoa"/>
        </authorList>
    </citation>
    <scope>IDENTIFICATION</scope>
    <source>
        <strain evidence="1">A-37</strain>
    </source>
</reference>
<dbReference type="EMBL" id="AXCM01005709">
    <property type="status" value="NOT_ANNOTATED_CDS"/>
    <property type="molecule type" value="Genomic_DNA"/>
</dbReference>
<dbReference type="PANTHER" id="PTHR16777:SF2">
    <property type="entry name" value="PROTEIN ECT2"/>
    <property type="match status" value="1"/>
</dbReference>
<name>A0A182MAM4_9DIPT</name>
<dbReference type="Gene3D" id="3.40.50.10190">
    <property type="entry name" value="BRCT domain"/>
    <property type="match status" value="1"/>
</dbReference>
<accession>A0A182MAM4</accession>
<dbReference type="AlphaFoldDB" id="A0A182MAM4"/>
<dbReference type="GO" id="GO:0005938">
    <property type="term" value="C:cell cortex"/>
    <property type="evidence" value="ECO:0007669"/>
    <property type="project" value="TreeGrafter"/>
</dbReference>
<dbReference type="PANTHER" id="PTHR16777">
    <property type="entry name" value="PROTEIN ECT2"/>
    <property type="match status" value="1"/>
</dbReference>
<dbReference type="GO" id="GO:0005085">
    <property type="term" value="F:guanyl-nucleotide exchange factor activity"/>
    <property type="evidence" value="ECO:0007669"/>
    <property type="project" value="InterPro"/>
</dbReference>
<protein>
    <submittedName>
        <fullName evidence="1">Uncharacterized protein</fullName>
    </submittedName>
</protein>
<sequence>MCTICCLSSQKPGTELQHEPIILFRDNNGLGVAAMSVSTSPSTPEMTRICLVGSVAQDVATLAAAQSFKLPIVTSDTGAEYIGDEDSITTVFVLNDFEGPVYDAIYKAKQSTLYEYCGKV</sequence>
<dbReference type="STRING" id="139723.A0A182MAM4"/>
<dbReference type="InterPro" id="IPR026817">
    <property type="entry name" value="Ect2"/>
</dbReference>